<evidence type="ECO:0000313" key="2">
    <source>
        <dbReference type="EMBL" id="KAB7661844.1"/>
    </source>
</evidence>
<organism evidence="2 3">
    <name type="scientific">Sutterella seckii</name>
    <dbReference type="NCBI Taxonomy" id="1944635"/>
    <lineage>
        <taxon>Bacteria</taxon>
        <taxon>Pseudomonadati</taxon>
        <taxon>Pseudomonadota</taxon>
        <taxon>Betaproteobacteria</taxon>
        <taxon>Burkholderiales</taxon>
        <taxon>Sutterellaceae</taxon>
        <taxon>Sutterella</taxon>
    </lineage>
</organism>
<feature type="region of interest" description="Disordered" evidence="1">
    <location>
        <begin position="56"/>
        <end position="95"/>
    </location>
</feature>
<dbReference type="Pfam" id="PF11659">
    <property type="entry name" value="DUF3261"/>
    <property type="match status" value="1"/>
</dbReference>
<gene>
    <name evidence="2" type="ORF">GBM95_03975</name>
</gene>
<dbReference type="InterPro" id="IPR021675">
    <property type="entry name" value="DUF3261"/>
</dbReference>
<evidence type="ECO:0000313" key="3">
    <source>
        <dbReference type="Proteomes" id="UP000430564"/>
    </source>
</evidence>
<feature type="compositionally biased region" description="Basic residues" evidence="1">
    <location>
        <begin position="68"/>
        <end position="79"/>
    </location>
</feature>
<dbReference type="EMBL" id="WEHX01000014">
    <property type="protein sequence ID" value="KAB7661844.1"/>
    <property type="molecule type" value="Genomic_DNA"/>
</dbReference>
<accession>A0A6I1ESX4</accession>
<proteinExistence type="predicted"/>
<reference evidence="2 3" key="1">
    <citation type="submission" date="2019-10" db="EMBL/GenBank/DDBJ databases">
        <title>Genome diversity of Sutterella seckii.</title>
        <authorList>
            <person name="Chaplin A.V."/>
            <person name="Sokolova S.R."/>
            <person name="Mosin K.A."/>
            <person name="Ivanova E.L."/>
            <person name="Kochetkova T.O."/>
            <person name="Goltsov A.Y."/>
            <person name="Trofimov D.Y."/>
            <person name="Efimov B.A."/>
        </authorList>
    </citation>
    <scope>NUCLEOTIDE SEQUENCE [LARGE SCALE GENOMIC DNA]</scope>
    <source>
        <strain evidence="2 3">ASD393</strain>
    </source>
</reference>
<dbReference type="Proteomes" id="UP000430564">
    <property type="component" value="Unassembled WGS sequence"/>
</dbReference>
<comment type="caution">
    <text evidence="2">The sequence shown here is derived from an EMBL/GenBank/DDBJ whole genome shotgun (WGS) entry which is preliminary data.</text>
</comment>
<sequence length="263" mass="28650">MLSTSGTAGLRAVPNPDGFFSFDRLPQMHSPLIARRSLAALLLALSLTGCSVLRRESEEAGKPAQPPQKKRPAGAKKRPAKPDGKTEALPHAPVDDGALAPVFRPSIADAPKLTLDQQIRIRFHEKALRSGAPKSVTVLRALVVSDPGLLRAAFTAMGMNVWAITWNQKGVEESRSPRLPAEVKADRFIRDFAFAFWPAESVKKSIPSELDLIVTNRGDAEIRALIRNQAPILRAVITRTQGRTLITIMNAPEGYTLDIEAAR</sequence>
<dbReference type="AlphaFoldDB" id="A0A6I1ESX4"/>
<protein>
    <submittedName>
        <fullName evidence="2">DUF3261 domain-containing protein</fullName>
    </submittedName>
</protein>
<name>A0A6I1ESX4_9BURK</name>
<evidence type="ECO:0000256" key="1">
    <source>
        <dbReference type="SAM" id="MobiDB-lite"/>
    </source>
</evidence>
<dbReference type="OrthoDB" id="9156910at2"/>